<dbReference type="Gene3D" id="3.40.50.1820">
    <property type="entry name" value="alpha/beta hydrolase"/>
    <property type="match status" value="1"/>
</dbReference>
<dbReference type="EMBL" id="OUUZ01000012">
    <property type="protein sequence ID" value="SPQ24117.1"/>
    <property type="molecule type" value="Genomic_DNA"/>
</dbReference>
<dbReference type="Proteomes" id="UP000289323">
    <property type="component" value="Unassembled WGS sequence"/>
</dbReference>
<dbReference type="PANTHER" id="PTHR48070:SF4">
    <property type="entry name" value="ESTERASE ALNB"/>
    <property type="match status" value="1"/>
</dbReference>
<proteinExistence type="predicted"/>
<organism evidence="4 5">
    <name type="scientific">Thermothielavioides terrestris</name>
    <dbReference type="NCBI Taxonomy" id="2587410"/>
    <lineage>
        <taxon>Eukaryota</taxon>
        <taxon>Fungi</taxon>
        <taxon>Dikarya</taxon>
        <taxon>Ascomycota</taxon>
        <taxon>Pezizomycotina</taxon>
        <taxon>Sordariomycetes</taxon>
        <taxon>Sordariomycetidae</taxon>
        <taxon>Sordariales</taxon>
        <taxon>Chaetomiaceae</taxon>
        <taxon>Thermothielavioides</taxon>
    </lineage>
</organism>
<sequence>MQFLCLPGAFGSAKAGLLSGTNFRVQLGPLAQEIERRGLASFVYTQGRHEVEPPKGWENYFGARPCYRFIDTRHGDVFDHLRRIIQMPRGLDAEDAMRMFQNLSTDESWQKEVLTEAVDDVFNTIDENPDVDAILGYSEGALIGASLVVEEAMRAERTGRPRRIKFAVFISGSPPFKQLDDGSVICLLADEVGTAIDIPTLHIWGCDDAFLTSAVALFNVCDPSKSELFDHGLGHIVPRDAENIRLISDILEDMIRKVEEENGRGVETSSNAGSLTDGDGPAGLFPQLED</sequence>
<protein>
    <submittedName>
        <fullName evidence="4">04ab5995-9fbd-4aa7-bb78-b8dca4c0ea92</fullName>
    </submittedName>
</protein>
<dbReference type="InterPro" id="IPR005645">
    <property type="entry name" value="FSH-like_dom"/>
</dbReference>
<evidence type="ECO:0000313" key="4">
    <source>
        <dbReference type="EMBL" id="SPQ24117.1"/>
    </source>
</evidence>
<name>A0A3S4F0V4_9PEZI</name>
<dbReference type="InterPro" id="IPR029058">
    <property type="entry name" value="AB_hydrolase_fold"/>
</dbReference>
<dbReference type="PANTHER" id="PTHR48070">
    <property type="entry name" value="ESTERASE OVCA2"/>
    <property type="match status" value="1"/>
</dbReference>
<gene>
    <name evidence="4" type="ORF">TT172_LOCUS6536</name>
</gene>
<keyword evidence="1" id="KW-0378">Hydrolase</keyword>
<evidence type="ECO:0000256" key="1">
    <source>
        <dbReference type="ARBA" id="ARBA00022801"/>
    </source>
</evidence>
<accession>A0A3S4F0V4</accession>
<dbReference type="InterPro" id="IPR050593">
    <property type="entry name" value="LovG"/>
</dbReference>
<reference evidence="4 5" key="1">
    <citation type="submission" date="2018-04" db="EMBL/GenBank/DDBJ databases">
        <authorList>
            <person name="Huttner S."/>
            <person name="Dainat J."/>
        </authorList>
    </citation>
    <scope>NUCLEOTIDE SEQUENCE [LARGE SCALE GENOMIC DNA]</scope>
</reference>
<dbReference type="Pfam" id="PF03959">
    <property type="entry name" value="FSH1"/>
    <property type="match status" value="1"/>
</dbReference>
<evidence type="ECO:0000259" key="3">
    <source>
        <dbReference type="Pfam" id="PF03959"/>
    </source>
</evidence>
<dbReference type="GO" id="GO:0019748">
    <property type="term" value="P:secondary metabolic process"/>
    <property type="evidence" value="ECO:0007669"/>
    <property type="project" value="TreeGrafter"/>
</dbReference>
<dbReference type="GO" id="GO:0005737">
    <property type="term" value="C:cytoplasm"/>
    <property type="evidence" value="ECO:0007669"/>
    <property type="project" value="TreeGrafter"/>
</dbReference>
<feature type="region of interest" description="Disordered" evidence="2">
    <location>
        <begin position="261"/>
        <end position="290"/>
    </location>
</feature>
<evidence type="ECO:0000256" key="2">
    <source>
        <dbReference type="SAM" id="MobiDB-lite"/>
    </source>
</evidence>
<dbReference type="AlphaFoldDB" id="A0A3S4F0V4"/>
<dbReference type="SUPFAM" id="SSF53474">
    <property type="entry name" value="alpha/beta-Hydrolases"/>
    <property type="match status" value="1"/>
</dbReference>
<feature type="domain" description="Serine hydrolase" evidence="3">
    <location>
        <begin position="19"/>
        <end position="244"/>
    </location>
</feature>
<dbReference type="GO" id="GO:0016787">
    <property type="term" value="F:hydrolase activity"/>
    <property type="evidence" value="ECO:0007669"/>
    <property type="project" value="UniProtKB-KW"/>
</dbReference>
<dbReference type="GO" id="GO:0005634">
    <property type="term" value="C:nucleus"/>
    <property type="evidence" value="ECO:0007669"/>
    <property type="project" value="TreeGrafter"/>
</dbReference>
<evidence type="ECO:0000313" key="5">
    <source>
        <dbReference type="Proteomes" id="UP000289323"/>
    </source>
</evidence>